<feature type="domain" description="Fibrinogen C-terminal" evidence="2">
    <location>
        <begin position="25"/>
        <end position="246"/>
    </location>
</feature>
<dbReference type="Proteomes" id="UP001168821">
    <property type="component" value="Unassembled WGS sequence"/>
</dbReference>
<protein>
    <recommendedName>
        <fullName evidence="2">Fibrinogen C-terminal domain-containing protein</fullName>
    </recommendedName>
</protein>
<organism evidence="3 4">
    <name type="scientific">Zophobas morio</name>
    <dbReference type="NCBI Taxonomy" id="2755281"/>
    <lineage>
        <taxon>Eukaryota</taxon>
        <taxon>Metazoa</taxon>
        <taxon>Ecdysozoa</taxon>
        <taxon>Arthropoda</taxon>
        <taxon>Hexapoda</taxon>
        <taxon>Insecta</taxon>
        <taxon>Pterygota</taxon>
        <taxon>Neoptera</taxon>
        <taxon>Endopterygota</taxon>
        <taxon>Coleoptera</taxon>
        <taxon>Polyphaga</taxon>
        <taxon>Cucujiformia</taxon>
        <taxon>Tenebrionidae</taxon>
        <taxon>Zophobas</taxon>
    </lineage>
</organism>
<dbReference type="SUPFAM" id="SSF56496">
    <property type="entry name" value="Fibrinogen C-terminal domain-like"/>
    <property type="match status" value="1"/>
</dbReference>
<proteinExistence type="predicted"/>
<dbReference type="Pfam" id="PF00147">
    <property type="entry name" value="Fibrinogen_C"/>
    <property type="match status" value="1"/>
</dbReference>
<evidence type="ECO:0000313" key="3">
    <source>
        <dbReference type="EMBL" id="KAJ3664120.1"/>
    </source>
</evidence>
<evidence type="ECO:0000259" key="2">
    <source>
        <dbReference type="PROSITE" id="PS51406"/>
    </source>
</evidence>
<dbReference type="PANTHER" id="PTHR19143">
    <property type="entry name" value="FIBRINOGEN/TENASCIN/ANGIOPOEITIN"/>
    <property type="match status" value="1"/>
</dbReference>
<dbReference type="SMART" id="SM00186">
    <property type="entry name" value="FBG"/>
    <property type="match status" value="1"/>
</dbReference>
<dbReference type="PANTHER" id="PTHR19143:SF327">
    <property type="entry name" value="FI21813P1-RELATED"/>
    <property type="match status" value="1"/>
</dbReference>
<dbReference type="GO" id="GO:0005615">
    <property type="term" value="C:extracellular space"/>
    <property type="evidence" value="ECO:0007669"/>
    <property type="project" value="TreeGrafter"/>
</dbReference>
<dbReference type="InterPro" id="IPR050373">
    <property type="entry name" value="Fibrinogen_C-term_domain"/>
</dbReference>
<comment type="caution">
    <text evidence="3">The sequence shown here is derived from an EMBL/GenBank/DDBJ whole genome shotgun (WGS) entry which is preliminary data.</text>
</comment>
<dbReference type="PROSITE" id="PS51406">
    <property type="entry name" value="FIBRINOGEN_C_2"/>
    <property type="match status" value="1"/>
</dbReference>
<sequence>MLSPVLFVATFVCLLFAVSTDSENNKHRDYPRSCKELFELGFDSDYYVIKPKFSPKPFIVHCDMINSGGGWTEILKRSNSNQSFAKLYNEYVVGFGHLAKNFWLGLEKMYQLTGFESTELLFEIVTPKGVSFEFFYSSFSLGSNRTGYDVKLLGSCSRGTGDGFYTSGGMKFTTTDVDRDENPDANCADTSQGGWWYNKCGLTQLTGVYFDDYATKIWNAKYIDWKPWSVPWHQIKSVRMMVRPRTGTNGDVLFPRREQWSKKDLCPKI</sequence>
<evidence type="ECO:0000256" key="1">
    <source>
        <dbReference type="SAM" id="SignalP"/>
    </source>
</evidence>
<gene>
    <name evidence="3" type="ORF">Zmor_008313</name>
</gene>
<accession>A0AA38IXR9</accession>
<dbReference type="InterPro" id="IPR002181">
    <property type="entry name" value="Fibrinogen_a/b/g_C_dom"/>
</dbReference>
<keyword evidence="4" id="KW-1185">Reference proteome</keyword>
<evidence type="ECO:0000313" key="4">
    <source>
        <dbReference type="Proteomes" id="UP001168821"/>
    </source>
</evidence>
<name>A0AA38IXR9_9CUCU</name>
<feature type="signal peptide" evidence="1">
    <location>
        <begin position="1"/>
        <end position="22"/>
    </location>
</feature>
<dbReference type="EMBL" id="JALNTZ010000002">
    <property type="protein sequence ID" value="KAJ3664120.1"/>
    <property type="molecule type" value="Genomic_DNA"/>
</dbReference>
<keyword evidence="1" id="KW-0732">Signal</keyword>
<dbReference type="InterPro" id="IPR014716">
    <property type="entry name" value="Fibrinogen_a/b/g_C_1"/>
</dbReference>
<dbReference type="Gene3D" id="3.90.215.10">
    <property type="entry name" value="Gamma Fibrinogen, chain A, domain 1"/>
    <property type="match status" value="1"/>
</dbReference>
<reference evidence="3" key="1">
    <citation type="journal article" date="2023" name="G3 (Bethesda)">
        <title>Whole genome assemblies of Zophobas morio and Tenebrio molitor.</title>
        <authorList>
            <person name="Kaur S."/>
            <person name="Stinson S.A."/>
            <person name="diCenzo G.C."/>
        </authorList>
    </citation>
    <scope>NUCLEOTIDE SEQUENCE</scope>
    <source>
        <strain evidence="3">QUZm001</strain>
    </source>
</reference>
<dbReference type="AlphaFoldDB" id="A0AA38IXR9"/>
<feature type="chain" id="PRO_5041377915" description="Fibrinogen C-terminal domain-containing protein" evidence="1">
    <location>
        <begin position="23"/>
        <end position="269"/>
    </location>
</feature>
<dbReference type="InterPro" id="IPR036056">
    <property type="entry name" value="Fibrinogen-like_C"/>
</dbReference>